<proteinExistence type="predicted"/>
<sequence length="133" mass="15788">MTLGYPDKILPYPAVEYIPLSIRTKIFSNNWENRYQNKLYVLDNQSKSKSLLSRLGINHPENINFNNNLLILLLNGKVEDIYYRGYKVQMIGDSINNSYHLFTITKEYFYKDKLTFNFFLANGELISKERYQL</sequence>
<dbReference type="Proteomes" id="UP000093514">
    <property type="component" value="Unassembled WGS sequence"/>
</dbReference>
<gene>
    <name evidence="1" type="ORF">U472_15705</name>
</gene>
<name>A0A1C0A6J7_9FIRM</name>
<organism evidence="1 2">
    <name type="scientific">Orenia metallireducens</name>
    <dbReference type="NCBI Taxonomy" id="1413210"/>
    <lineage>
        <taxon>Bacteria</taxon>
        <taxon>Bacillati</taxon>
        <taxon>Bacillota</taxon>
        <taxon>Clostridia</taxon>
        <taxon>Halanaerobiales</taxon>
        <taxon>Halobacteroidaceae</taxon>
        <taxon>Orenia</taxon>
    </lineage>
</organism>
<keyword evidence="2" id="KW-1185">Reference proteome</keyword>
<reference evidence="2" key="1">
    <citation type="submission" date="2016-07" db="EMBL/GenBank/DDBJ databases">
        <authorList>
            <person name="Florea S."/>
            <person name="Webb J.S."/>
            <person name="Jaromczyk J."/>
            <person name="Schardl C.L."/>
        </authorList>
    </citation>
    <scope>NUCLEOTIDE SEQUENCE [LARGE SCALE GENOMIC DNA]</scope>
    <source>
        <strain evidence="2">Z6</strain>
    </source>
</reference>
<dbReference type="RefSeq" id="WP_068719674.1">
    <property type="nucleotide sequence ID" value="NZ_LWDV01000010.1"/>
</dbReference>
<accession>A0A1C0A6J7</accession>
<evidence type="ECO:0000313" key="1">
    <source>
        <dbReference type="EMBL" id="OCL25764.1"/>
    </source>
</evidence>
<reference evidence="1 2" key="2">
    <citation type="submission" date="2016-08" db="EMBL/GenBank/DDBJ databases">
        <title>Orenia metallireducens sp. nov. strain Z6, a Novel Metal-reducing Firmicute from the Deep Subsurface.</title>
        <authorList>
            <person name="Maxim B.I."/>
            <person name="Kenneth K."/>
            <person name="Flynn T.M."/>
            <person name="Oloughlin E.J."/>
            <person name="Locke R.A."/>
            <person name="Weber J.R."/>
            <person name="Egan S.M."/>
            <person name="Mackie R.I."/>
            <person name="Cann I.K."/>
        </authorList>
    </citation>
    <scope>NUCLEOTIDE SEQUENCE [LARGE SCALE GENOMIC DNA]</scope>
    <source>
        <strain evidence="1 2">Z6</strain>
    </source>
</reference>
<dbReference type="OrthoDB" id="2112184at2"/>
<comment type="caution">
    <text evidence="1">The sequence shown here is derived from an EMBL/GenBank/DDBJ whole genome shotgun (WGS) entry which is preliminary data.</text>
</comment>
<protein>
    <submittedName>
        <fullName evidence="1">Uncharacterized protein</fullName>
    </submittedName>
</protein>
<evidence type="ECO:0000313" key="2">
    <source>
        <dbReference type="Proteomes" id="UP000093514"/>
    </source>
</evidence>
<dbReference type="AlphaFoldDB" id="A0A1C0A6J7"/>
<dbReference type="EMBL" id="LWDV01000010">
    <property type="protein sequence ID" value="OCL25764.1"/>
    <property type="molecule type" value="Genomic_DNA"/>
</dbReference>